<dbReference type="Proteomes" id="UP000824890">
    <property type="component" value="Unassembled WGS sequence"/>
</dbReference>
<protein>
    <submittedName>
        <fullName evidence="1">Uncharacterized protein</fullName>
    </submittedName>
</protein>
<gene>
    <name evidence="1" type="ORF">HID58_028839</name>
</gene>
<keyword evidence="2" id="KW-1185">Reference proteome</keyword>
<name>A0ABQ8CCW6_BRANA</name>
<dbReference type="EMBL" id="JAGKQM010000008">
    <property type="protein sequence ID" value="KAH0914393.1"/>
    <property type="molecule type" value="Genomic_DNA"/>
</dbReference>
<evidence type="ECO:0000313" key="1">
    <source>
        <dbReference type="EMBL" id="KAH0914393.1"/>
    </source>
</evidence>
<proteinExistence type="predicted"/>
<evidence type="ECO:0000313" key="2">
    <source>
        <dbReference type="Proteomes" id="UP000824890"/>
    </source>
</evidence>
<accession>A0ABQ8CCW6</accession>
<comment type="caution">
    <text evidence="1">The sequence shown here is derived from an EMBL/GenBank/DDBJ whole genome shotgun (WGS) entry which is preliminary data.</text>
</comment>
<organism evidence="1 2">
    <name type="scientific">Brassica napus</name>
    <name type="common">Rape</name>
    <dbReference type="NCBI Taxonomy" id="3708"/>
    <lineage>
        <taxon>Eukaryota</taxon>
        <taxon>Viridiplantae</taxon>
        <taxon>Streptophyta</taxon>
        <taxon>Embryophyta</taxon>
        <taxon>Tracheophyta</taxon>
        <taxon>Spermatophyta</taxon>
        <taxon>Magnoliopsida</taxon>
        <taxon>eudicotyledons</taxon>
        <taxon>Gunneridae</taxon>
        <taxon>Pentapetalae</taxon>
        <taxon>rosids</taxon>
        <taxon>malvids</taxon>
        <taxon>Brassicales</taxon>
        <taxon>Brassicaceae</taxon>
        <taxon>Brassiceae</taxon>
        <taxon>Brassica</taxon>
    </lineage>
</organism>
<sequence length="98" mass="11105">MREYILAADGGEKRVREERVRQSILDLVRAGSSCHFRCDREKGLIFDYSGKDCEKAREEKEGSRAMRVTPWLALPGLQDPRAVVVDVLQGDKDLSNPN</sequence>
<reference evidence="1 2" key="1">
    <citation type="submission" date="2021-05" db="EMBL/GenBank/DDBJ databases">
        <title>Genome Assembly of Synthetic Allotetraploid Brassica napus Reveals Homoeologous Exchanges between Subgenomes.</title>
        <authorList>
            <person name="Davis J.T."/>
        </authorList>
    </citation>
    <scope>NUCLEOTIDE SEQUENCE [LARGE SCALE GENOMIC DNA]</scope>
    <source>
        <strain evidence="2">cv. Da-Ae</strain>
        <tissue evidence="1">Seedling</tissue>
    </source>
</reference>